<evidence type="ECO:0000313" key="8">
    <source>
        <dbReference type="EMBL" id="CDP35322.1"/>
    </source>
</evidence>
<organism evidence="8">
    <name type="scientific">Blastobotrys adeninivorans</name>
    <name type="common">Yeast</name>
    <name type="synonym">Arxula adeninivorans</name>
    <dbReference type="NCBI Taxonomy" id="409370"/>
    <lineage>
        <taxon>Eukaryota</taxon>
        <taxon>Fungi</taxon>
        <taxon>Dikarya</taxon>
        <taxon>Ascomycota</taxon>
        <taxon>Saccharomycotina</taxon>
        <taxon>Dipodascomycetes</taxon>
        <taxon>Dipodascales</taxon>
        <taxon>Trichomonascaceae</taxon>
        <taxon>Blastobotrys</taxon>
    </lineage>
</organism>
<evidence type="ECO:0000256" key="1">
    <source>
        <dbReference type="ARBA" id="ARBA00012160"/>
    </source>
</evidence>
<dbReference type="GO" id="GO:0032259">
    <property type="term" value="P:methylation"/>
    <property type="evidence" value="ECO:0007669"/>
    <property type="project" value="UniProtKB-KW"/>
</dbReference>
<comment type="catalytic activity">
    <reaction evidence="5">
        <text>an adenosine in mRNA + S-adenosyl-L-methionine = an N(6)-methyladenosine in mRNA + S-adenosyl-L-homocysteine + H(+)</text>
        <dbReference type="Rhea" id="RHEA:55584"/>
        <dbReference type="Rhea" id="RHEA-COMP:12414"/>
        <dbReference type="Rhea" id="RHEA-COMP:12417"/>
        <dbReference type="ChEBI" id="CHEBI:15378"/>
        <dbReference type="ChEBI" id="CHEBI:57856"/>
        <dbReference type="ChEBI" id="CHEBI:59789"/>
        <dbReference type="ChEBI" id="CHEBI:74411"/>
        <dbReference type="ChEBI" id="CHEBI:74449"/>
        <dbReference type="EC" id="2.1.1.348"/>
    </reaction>
</comment>
<dbReference type="InterPro" id="IPR029063">
    <property type="entry name" value="SAM-dependent_MTases_sf"/>
</dbReference>
<dbReference type="GO" id="GO:0036396">
    <property type="term" value="C:RNA N6-methyladenosine methyltransferase complex"/>
    <property type="evidence" value="ECO:0007669"/>
    <property type="project" value="TreeGrafter"/>
</dbReference>
<dbReference type="GO" id="GO:0001734">
    <property type="term" value="F:mRNA m(6)A methyltransferase activity"/>
    <property type="evidence" value="ECO:0007669"/>
    <property type="project" value="UniProtKB-EC"/>
</dbReference>
<evidence type="ECO:0000256" key="7">
    <source>
        <dbReference type="SAM" id="MobiDB-lite"/>
    </source>
</evidence>
<name>A0A060T8V8_BLAAD</name>
<evidence type="ECO:0000256" key="3">
    <source>
        <dbReference type="ARBA" id="ARBA00022679"/>
    </source>
</evidence>
<dbReference type="PANTHER" id="PTHR12829:SF7">
    <property type="entry name" value="N6-ADENOSINE-METHYLTRANSFERASE CATALYTIC SUBUNIT"/>
    <property type="match status" value="1"/>
</dbReference>
<feature type="region of interest" description="Disordered" evidence="7">
    <location>
        <begin position="1"/>
        <end position="25"/>
    </location>
</feature>
<proteinExistence type="inferred from homology"/>
<dbReference type="EMBL" id="HG937693">
    <property type="protein sequence ID" value="CDP35322.1"/>
    <property type="molecule type" value="Genomic_DNA"/>
</dbReference>
<dbReference type="SUPFAM" id="SSF53335">
    <property type="entry name" value="S-adenosyl-L-methionine-dependent methyltransferases"/>
    <property type="match status" value="1"/>
</dbReference>
<evidence type="ECO:0000256" key="6">
    <source>
        <dbReference type="PROSITE-ProRule" id="PRU00489"/>
    </source>
</evidence>
<protein>
    <recommendedName>
        <fullName evidence="1">mRNA m(6)A methyltransferase</fullName>
        <ecNumber evidence="1">2.1.1.348</ecNumber>
    </recommendedName>
</protein>
<keyword evidence="4" id="KW-0949">S-adenosyl-L-methionine</keyword>
<dbReference type="Pfam" id="PF05063">
    <property type="entry name" value="MT-A70"/>
    <property type="match status" value="1"/>
</dbReference>
<reference evidence="8" key="1">
    <citation type="submission" date="2014-02" db="EMBL/GenBank/DDBJ databases">
        <authorList>
            <person name="Genoscope - CEA"/>
        </authorList>
    </citation>
    <scope>NUCLEOTIDE SEQUENCE</scope>
    <source>
        <strain evidence="8">LS3</strain>
    </source>
</reference>
<comment type="similarity">
    <text evidence="6">Belongs to the MT-A70-like family.</text>
</comment>
<dbReference type="InterPro" id="IPR007757">
    <property type="entry name" value="MT-A70-like"/>
</dbReference>
<dbReference type="PANTHER" id="PTHR12829">
    <property type="entry name" value="N6-ADENOSINE-METHYLTRANSFERASE"/>
    <property type="match status" value="1"/>
</dbReference>
<dbReference type="PhylomeDB" id="A0A060T8V8"/>
<dbReference type="EC" id="2.1.1.348" evidence="1"/>
<dbReference type="GO" id="GO:0005634">
    <property type="term" value="C:nucleus"/>
    <property type="evidence" value="ECO:0007669"/>
    <property type="project" value="TreeGrafter"/>
</dbReference>
<evidence type="ECO:0000256" key="5">
    <source>
        <dbReference type="ARBA" id="ARBA00048957"/>
    </source>
</evidence>
<dbReference type="AlphaFoldDB" id="A0A060T8V8"/>
<accession>A0A060T8V8</accession>
<dbReference type="PROSITE" id="PS51143">
    <property type="entry name" value="MT_A70"/>
    <property type="match status" value="1"/>
</dbReference>
<sequence>MVLSGQRAYRRSLPNEGNLPSTGREIGQRFNDDTCIMNSILEYLIAKETQIFSQLPLKVRQLIECYAIDNWETFDGCSYAELIEALQLTARYIPNGLVLQDDYLVFFEATIIQKWLDASAAGGLAIGEPVMIPDPVVEGDIVAEIKQSDLAGELSNLLCNSDSFSSKQQQELESLVDGSTGVQELFKQRALQKPPRPYTEICSNKSRNDCLIKGNLDCLNKIHFETVITSTTDVSIGDCSYLDTCYKGKGCKYVHYKIVYPETLNKTEQHQTPPPSFFNAGERMCKHFTMPAQWISCDIRKLDLEVLGDFAAIIADRKFNKFNCNRLGSLTLSSLGYPYECMTQKSSYLSNFHVLTQGHLQLPYGVITDEEILSFQIDKIQTEGVFFLWVTGRALDIGRQCLKKWGYSHIEEIIWCKTNQLGRTICTGRTGHWLNHSKEHVLMGIKGCPPWLAQSIDVDTIVSVTRDKSHKPDELYGIVDRLVGQHARKLELFGREHNLRDGWLTVGNQLQGNRILETQVRQRFEAWKSQ</sequence>
<reference evidence="8" key="2">
    <citation type="submission" date="2014-06" db="EMBL/GenBank/DDBJ databases">
        <title>The complete genome of Blastobotrys (Arxula) adeninivorans LS3 - a yeast of biotechnological interest.</title>
        <authorList>
            <person name="Kunze G."/>
            <person name="Gaillardin C."/>
            <person name="Czernicka M."/>
            <person name="Durrens P."/>
            <person name="Martin T."/>
            <person name="Boer E."/>
            <person name="Gabaldon T."/>
            <person name="Cruz J."/>
            <person name="Talla E."/>
            <person name="Marck C."/>
            <person name="Goffeau A."/>
            <person name="Barbe V."/>
            <person name="Baret P."/>
            <person name="Baronian K."/>
            <person name="Beier S."/>
            <person name="Bleykasten C."/>
            <person name="Bode R."/>
            <person name="Casaregola S."/>
            <person name="Despons L."/>
            <person name="Fairhead C."/>
            <person name="Giersberg M."/>
            <person name="Gierski P."/>
            <person name="Hahnel U."/>
            <person name="Hartmann A."/>
            <person name="Jankowska D."/>
            <person name="Jubin C."/>
            <person name="Jung P."/>
            <person name="Lafontaine I."/>
            <person name="Leh-Louis V."/>
            <person name="Lemaire M."/>
            <person name="Marcet-Houben M."/>
            <person name="Mascher M."/>
            <person name="Morel G."/>
            <person name="Richard G.-F."/>
            <person name="Riechen J."/>
            <person name="Sacerdot C."/>
            <person name="Sarkar A."/>
            <person name="Savel G."/>
            <person name="Schacherer J."/>
            <person name="Sherman D."/>
            <person name="Straub M.-L."/>
            <person name="Stein N."/>
            <person name="Thierry A."/>
            <person name="Trautwein-Schult A."/>
            <person name="Westhof E."/>
            <person name="Worch S."/>
            <person name="Dujon B."/>
            <person name="Souciet J.-L."/>
            <person name="Wincker P."/>
            <person name="Scholz U."/>
            <person name="Neuveglise N."/>
        </authorList>
    </citation>
    <scope>NUCLEOTIDE SEQUENCE</scope>
    <source>
        <strain evidence="8">LS3</strain>
    </source>
</reference>
<keyword evidence="2" id="KW-0489">Methyltransferase</keyword>
<evidence type="ECO:0000256" key="4">
    <source>
        <dbReference type="ARBA" id="ARBA00022691"/>
    </source>
</evidence>
<keyword evidence="3" id="KW-0808">Transferase</keyword>
<gene>
    <name evidence="8" type="ORF">GNLVRS02_ARAD1C32758g</name>
</gene>
<evidence type="ECO:0000256" key="2">
    <source>
        <dbReference type="ARBA" id="ARBA00022603"/>
    </source>
</evidence>